<evidence type="ECO:0000259" key="2">
    <source>
        <dbReference type="Pfam" id="PF00589"/>
    </source>
</evidence>
<dbReference type="GO" id="GO:0003677">
    <property type="term" value="F:DNA binding"/>
    <property type="evidence" value="ECO:0007669"/>
    <property type="project" value="InterPro"/>
</dbReference>
<dbReference type="InterPro" id="IPR013762">
    <property type="entry name" value="Integrase-like_cat_sf"/>
</dbReference>
<evidence type="ECO:0000313" key="4">
    <source>
        <dbReference type="Proteomes" id="UP000001505"/>
    </source>
</evidence>
<dbReference type="HOGENOM" id="CLU_849788_0_0_0"/>
<accession>D6YX22</accession>
<dbReference type="Proteomes" id="UP000001505">
    <property type="component" value="Plasmid pWc"/>
</dbReference>
<reference evidence="3 4" key="1">
    <citation type="journal article" date="2010" name="PLoS ONE">
        <title>The Waddlia genome: a window into chlamydial biology.</title>
        <authorList>
            <person name="Bertelli C."/>
            <person name="Collyn F."/>
            <person name="Croxatto A."/>
            <person name="Ruckert C."/>
            <person name="Polkinghorne A."/>
            <person name="Kebbi-Beghdadi C."/>
            <person name="Goesmann A."/>
            <person name="Vaughan L."/>
            <person name="Greub G."/>
        </authorList>
    </citation>
    <scope>NUCLEOTIDE SEQUENCE [LARGE SCALE GENOMIC DNA]</scope>
    <source>
        <strain evidence="4">ATCC VR-1470 / WSU 86-1044</strain>
        <plasmid evidence="4">Plasmid pWc</plasmid>
    </source>
</reference>
<proteinExistence type="predicted"/>
<dbReference type="GO" id="GO:0006310">
    <property type="term" value="P:DNA recombination"/>
    <property type="evidence" value="ECO:0007669"/>
    <property type="project" value="UniProtKB-KW"/>
</dbReference>
<evidence type="ECO:0000313" key="3">
    <source>
        <dbReference type="EMBL" id="ADI39328.1"/>
    </source>
</evidence>
<dbReference type="Pfam" id="PF00589">
    <property type="entry name" value="Phage_integrase"/>
    <property type="match status" value="1"/>
</dbReference>
<dbReference type="KEGG" id="wch:wcw_p0017"/>
<dbReference type="InterPro" id="IPR011010">
    <property type="entry name" value="DNA_brk_join_enz"/>
</dbReference>
<dbReference type="Gene3D" id="1.10.443.10">
    <property type="entry name" value="Intergrase catalytic core"/>
    <property type="match status" value="1"/>
</dbReference>
<keyword evidence="3" id="KW-0614">Plasmid</keyword>
<dbReference type="GO" id="GO:0015074">
    <property type="term" value="P:DNA integration"/>
    <property type="evidence" value="ECO:0007669"/>
    <property type="project" value="InterPro"/>
</dbReference>
<organism evidence="3 4">
    <name type="scientific">Waddlia chondrophila (strain ATCC VR-1470 / WSU 86-1044)</name>
    <dbReference type="NCBI Taxonomy" id="716544"/>
    <lineage>
        <taxon>Bacteria</taxon>
        <taxon>Pseudomonadati</taxon>
        <taxon>Chlamydiota</taxon>
        <taxon>Chlamydiia</taxon>
        <taxon>Parachlamydiales</taxon>
        <taxon>Waddliaceae</taxon>
        <taxon>Waddlia</taxon>
    </lineage>
</organism>
<dbReference type="AlphaFoldDB" id="D6YX22"/>
<dbReference type="EMBL" id="CP001929">
    <property type="protein sequence ID" value="ADI39328.1"/>
    <property type="molecule type" value="Genomic_DNA"/>
</dbReference>
<protein>
    <recommendedName>
        <fullName evidence="2">Tyr recombinase domain-containing protein</fullName>
    </recommendedName>
</protein>
<feature type="domain" description="Tyr recombinase" evidence="2">
    <location>
        <begin position="216"/>
        <end position="299"/>
    </location>
</feature>
<dbReference type="InterPro" id="IPR002104">
    <property type="entry name" value="Integrase_catalytic"/>
</dbReference>
<gene>
    <name evidence="3" type="ordered locus">wcw_p0017</name>
</gene>
<name>D6YX22_WADCW</name>
<keyword evidence="4" id="KW-1185">Reference proteome</keyword>
<dbReference type="SUPFAM" id="SSF56349">
    <property type="entry name" value="DNA breaking-rejoining enzymes"/>
    <property type="match status" value="1"/>
</dbReference>
<keyword evidence="1" id="KW-0233">DNA recombination</keyword>
<sequence>MSSKSLKCLAKEAQASDYTFSMVLDPVKPGKEMSTKDIGRFLEENKSGFCSSELLKCVLLNIPITVAVKEWLATIENPDTKRKYKKAMERIFALEPLSDVTKRNCAITTLDKNWSGAVGIYKLMEEIEAPESAIKTCQSVFSRFCDFIRIATLGIVDPEETPKQKEDYYAVSILYENTDWEEFISSMRTPFNLLAEMTFLAAKSCELRLRLANSKKNILSLDTSQINFQNNTISFKSEQSYQVTDILGHPLCIPFTESFMKKLKDYIGERKGVVFLSKKNKPLFATQVQREFKKASKNLPNEITPVMLGWAGVLAYKEKSKKKFPFK</sequence>
<evidence type="ECO:0000256" key="1">
    <source>
        <dbReference type="ARBA" id="ARBA00023172"/>
    </source>
</evidence>
<geneLocation type="plasmid" evidence="3 4">
    <name>pWc</name>
</geneLocation>